<dbReference type="eggNOG" id="COG0170">
    <property type="taxonomic scope" value="Bacteria"/>
</dbReference>
<dbReference type="HOGENOM" id="CLU_058561_7_0_12"/>
<gene>
    <name evidence="2" type="ordered locus">SpiGrapes_2080</name>
</gene>
<accession>G8QR19</accession>
<dbReference type="EMBL" id="CP003155">
    <property type="protein sequence ID" value="AEV29867.1"/>
    <property type="molecule type" value="Genomic_DNA"/>
</dbReference>
<keyword evidence="2" id="KW-0808">Transferase</keyword>
<dbReference type="RefSeq" id="WP_014270708.1">
    <property type="nucleotide sequence ID" value="NC_016633.1"/>
</dbReference>
<feature type="transmembrane region" description="Helical" evidence="1">
    <location>
        <begin position="180"/>
        <end position="197"/>
    </location>
</feature>
<name>G8QR19_SPHPG</name>
<evidence type="ECO:0000313" key="2">
    <source>
        <dbReference type="EMBL" id="AEV29867.1"/>
    </source>
</evidence>
<organism evidence="2 3">
    <name type="scientific">Sphaerochaeta pleomorpha (strain ATCC BAA-1885 / DSM 22778 / Grapes)</name>
    <dbReference type="NCBI Taxonomy" id="158190"/>
    <lineage>
        <taxon>Bacteria</taxon>
        <taxon>Pseudomonadati</taxon>
        <taxon>Spirochaetota</taxon>
        <taxon>Spirochaetia</taxon>
        <taxon>Spirochaetales</taxon>
        <taxon>Sphaerochaetaceae</taxon>
        <taxon>Sphaerochaeta</taxon>
    </lineage>
</organism>
<feature type="transmembrane region" description="Helical" evidence="1">
    <location>
        <begin position="62"/>
        <end position="80"/>
    </location>
</feature>
<keyword evidence="1" id="KW-0812">Transmembrane</keyword>
<feature type="transmembrane region" description="Helical" evidence="1">
    <location>
        <begin position="114"/>
        <end position="133"/>
    </location>
</feature>
<dbReference type="InterPro" id="IPR037997">
    <property type="entry name" value="Dgk1-like"/>
</dbReference>
<evidence type="ECO:0000313" key="3">
    <source>
        <dbReference type="Proteomes" id="UP000005632"/>
    </source>
</evidence>
<feature type="transmembrane region" description="Helical" evidence="1">
    <location>
        <begin position="154"/>
        <end position="174"/>
    </location>
</feature>
<evidence type="ECO:0000256" key="1">
    <source>
        <dbReference type="SAM" id="Phobius"/>
    </source>
</evidence>
<dbReference type="Proteomes" id="UP000005632">
    <property type="component" value="Chromosome"/>
</dbReference>
<feature type="transmembrane region" description="Helical" evidence="1">
    <location>
        <begin position="6"/>
        <end position="26"/>
    </location>
</feature>
<dbReference type="GO" id="GO:0004143">
    <property type="term" value="F:ATP-dependent diacylglycerol kinase activity"/>
    <property type="evidence" value="ECO:0007669"/>
    <property type="project" value="InterPro"/>
</dbReference>
<keyword evidence="3" id="KW-1185">Reference proteome</keyword>
<proteinExistence type="predicted"/>
<sequence length="222" mass="23891">MDNNIAGLVVSFIFLGSIIVFAIALGKFAKVSSETVRKIVHVGVSNWWFVEMFYFTQLKFALVGPIVFIITNSLFTFLDWGKAIGFDDRKRNYGLIYFPVTLLLLVLLQYNGFLSSLACLIGVLVMGYGDGFAALIGKKWGKKKLPIPSGGKTYVGTLAMFLISLTISLVLILTLSSLPLATAVGVSLLIGAVASLIEAITPLGIDNLSVPLICAFIAGVFV</sequence>
<keyword evidence="1" id="KW-1133">Transmembrane helix</keyword>
<protein>
    <submittedName>
        <fullName evidence="2">Dolichol kinase</fullName>
    </submittedName>
</protein>
<feature type="transmembrane region" description="Helical" evidence="1">
    <location>
        <begin position="92"/>
        <end position="108"/>
    </location>
</feature>
<dbReference type="KEGG" id="sgp:SpiGrapes_2080"/>
<dbReference type="PANTHER" id="PTHR31303:SF1">
    <property type="entry name" value="CTP-DEPENDENT DIACYLGLYCEROL KINASE 1"/>
    <property type="match status" value="1"/>
</dbReference>
<keyword evidence="1" id="KW-0472">Membrane</keyword>
<dbReference type="PANTHER" id="PTHR31303">
    <property type="entry name" value="CTP-DEPENDENT DIACYLGLYCEROL KINASE 1"/>
    <property type="match status" value="1"/>
</dbReference>
<dbReference type="AlphaFoldDB" id="G8QR19"/>
<dbReference type="OrthoDB" id="8149352at2"/>
<dbReference type="STRING" id="158190.SpiGrapes_2080"/>
<keyword evidence="2" id="KW-0418">Kinase</keyword>
<reference evidence="2 3" key="1">
    <citation type="submission" date="2011-11" db="EMBL/GenBank/DDBJ databases">
        <title>Complete sequence of Spirochaeta sp. grapes.</title>
        <authorList>
            <consortium name="US DOE Joint Genome Institute"/>
            <person name="Lucas S."/>
            <person name="Han J."/>
            <person name="Lapidus A."/>
            <person name="Cheng J.-F."/>
            <person name="Goodwin L."/>
            <person name="Pitluck S."/>
            <person name="Peters L."/>
            <person name="Ovchinnikova G."/>
            <person name="Munk A.C."/>
            <person name="Detter J.C."/>
            <person name="Han C."/>
            <person name="Tapia R."/>
            <person name="Land M."/>
            <person name="Hauser L."/>
            <person name="Kyrpides N."/>
            <person name="Ivanova N."/>
            <person name="Pagani I."/>
            <person name="Ritalahtilisa K."/>
            <person name="Loeffler F."/>
            <person name="Woyke T."/>
        </authorList>
    </citation>
    <scope>NUCLEOTIDE SEQUENCE [LARGE SCALE GENOMIC DNA]</scope>
    <source>
        <strain evidence="3">ATCC BAA-1885 / DSM 22778 / Grapes</strain>
    </source>
</reference>